<dbReference type="Pfam" id="PF05875">
    <property type="entry name" value="Ceramidase"/>
    <property type="match status" value="1"/>
</dbReference>
<keyword evidence="7" id="KW-0862">Zinc</keyword>
<comment type="cofactor">
    <cofactor evidence="7">
        <name>Zn(2+)</name>
        <dbReference type="ChEBI" id="CHEBI:29105"/>
    </cofactor>
</comment>
<feature type="binding site" evidence="7">
    <location>
        <position position="191"/>
    </location>
    <ligand>
        <name>Zn(2+)</name>
        <dbReference type="ChEBI" id="CHEBI:29105"/>
        <note>catalytic</note>
    </ligand>
</feature>
<feature type="transmembrane region" description="Helical" evidence="8">
    <location>
        <begin position="24"/>
        <end position="42"/>
    </location>
</feature>
<dbReference type="GO" id="GO:0016811">
    <property type="term" value="F:hydrolase activity, acting on carbon-nitrogen (but not peptide) bonds, in linear amides"/>
    <property type="evidence" value="ECO:0007669"/>
    <property type="project" value="InterPro"/>
</dbReference>
<protein>
    <recommendedName>
        <fullName evidence="11">Ceramidase</fullName>
    </recommendedName>
</protein>
<evidence type="ECO:0000256" key="4">
    <source>
        <dbReference type="ARBA" id="ARBA00022989"/>
    </source>
</evidence>
<feature type="binding site" evidence="6">
    <location>
        <position position="22"/>
    </location>
    <ligand>
        <name>Ca(2+)</name>
        <dbReference type="ChEBI" id="CHEBI:29108"/>
    </ligand>
</feature>
<evidence type="ECO:0000313" key="10">
    <source>
        <dbReference type="Proteomes" id="UP000434580"/>
    </source>
</evidence>
<evidence type="ECO:0000313" key="9">
    <source>
        <dbReference type="EMBL" id="CAA0090779.1"/>
    </source>
</evidence>
<evidence type="ECO:0000256" key="7">
    <source>
        <dbReference type="PIRSR" id="PIRSR608901-2"/>
    </source>
</evidence>
<name>A0A5S9NRZ7_9GAMM</name>
<reference evidence="9 10" key="1">
    <citation type="submission" date="2019-11" db="EMBL/GenBank/DDBJ databases">
        <authorList>
            <person name="Holert J."/>
        </authorList>
    </citation>
    <scope>NUCLEOTIDE SEQUENCE [LARGE SCALE GENOMIC DNA]</scope>
    <source>
        <strain evidence="9">BC5_2</strain>
    </source>
</reference>
<feature type="transmembrane region" description="Helical" evidence="8">
    <location>
        <begin position="133"/>
        <end position="151"/>
    </location>
</feature>
<feature type="transmembrane region" description="Helical" evidence="8">
    <location>
        <begin position="54"/>
        <end position="73"/>
    </location>
</feature>
<dbReference type="OrthoDB" id="277121at2"/>
<feature type="transmembrane region" description="Helical" evidence="8">
    <location>
        <begin position="109"/>
        <end position="127"/>
    </location>
</feature>
<keyword evidence="2 8" id="KW-0812">Transmembrane</keyword>
<keyword evidence="4 8" id="KW-1133">Transmembrane helix</keyword>
<dbReference type="GO" id="GO:0006672">
    <property type="term" value="P:ceramide metabolic process"/>
    <property type="evidence" value="ECO:0007669"/>
    <property type="project" value="InterPro"/>
</dbReference>
<evidence type="ECO:0008006" key="11">
    <source>
        <dbReference type="Google" id="ProtNLM"/>
    </source>
</evidence>
<keyword evidence="6" id="KW-0479">Metal-binding</keyword>
<keyword evidence="6" id="KW-0106">Calcium</keyword>
<keyword evidence="5 8" id="KW-0472">Membrane</keyword>
<proteinExistence type="predicted"/>
<accession>A0A5S9NRZ7</accession>
<gene>
    <name evidence="9" type="ORF">DPBNPPHM_02935</name>
</gene>
<organism evidence="9 10">
    <name type="scientific">BD1-7 clade bacterium</name>
    <dbReference type="NCBI Taxonomy" id="2029982"/>
    <lineage>
        <taxon>Bacteria</taxon>
        <taxon>Pseudomonadati</taxon>
        <taxon>Pseudomonadota</taxon>
        <taxon>Gammaproteobacteria</taxon>
        <taxon>Cellvibrionales</taxon>
        <taxon>Spongiibacteraceae</taxon>
        <taxon>BD1-7 clade</taxon>
    </lineage>
</organism>
<dbReference type="InterPro" id="IPR008901">
    <property type="entry name" value="ACER"/>
</dbReference>
<comment type="subcellular location">
    <subcellularLocation>
        <location evidence="1">Membrane</location>
        <topology evidence="1">Multi-pass membrane protein</topology>
    </subcellularLocation>
</comment>
<keyword evidence="3" id="KW-0378">Hydrolase</keyword>
<dbReference type="Proteomes" id="UP000434580">
    <property type="component" value="Unassembled WGS sequence"/>
</dbReference>
<dbReference type="EMBL" id="CACSII010000002">
    <property type="protein sequence ID" value="CAA0090779.1"/>
    <property type="molecule type" value="Genomic_DNA"/>
</dbReference>
<sequence>MDALLQQVNQYCERQSSAFWAEPLNAISNLSFIIAGVIAIKLTHKKHLGPPANVLAYMICVIGIGSFLFHTYATRWAELADVFPIYIFQLIYTGAFSRYCLKFDWPKTLAVYGLYIAMTLASGYLPWSLNGSIMYLPTILMLIFFAVMLKWQKADRELENKAWSLVVFFCLSLTARTVDASACNYLPRGTHFIWHILNGLILYISWSLISTCQPAREDTNDALKD</sequence>
<feature type="binding site" evidence="7">
    <location>
        <position position="195"/>
    </location>
    <ligand>
        <name>Zn(2+)</name>
        <dbReference type="ChEBI" id="CHEBI:29105"/>
        <note>catalytic</note>
    </ligand>
</feature>
<feature type="transmembrane region" description="Helical" evidence="8">
    <location>
        <begin position="79"/>
        <end position="97"/>
    </location>
</feature>
<evidence type="ECO:0000256" key="6">
    <source>
        <dbReference type="PIRSR" id="PIRSR608901-1"/>
    </source>
</evidence>
<feature type="transmembrane region" description="Helical" evidence="8">
    <location>
        <begin position="192"/>
        <end position="209"/>
    </location>
</feature>
<evidence type="ECO:0000256" key="2">
    <source>
        <dbReference type="ARBA" id="ARBA00022692"/>
    </source>
</evidence>
<feature type="binding site" evidence="7">
    <location>
        <position position="70"/>
    </location>
    <ligand>
        <name>Zn(2+)</name>
        <dbReference type="ChEBI" id="CHEBI:29105"/>
        <note>catalytic</note>
    </ligand>
</feature>
<evidence type="ECO:0000256" key="3">
    <source>
        <dbReference type="ARBA" id="ARBA00022801"/>
    </source>
</evidence>
<dbReference type="AlphaFoldDB" id="A0A5S9NRZ7"/>
<dbReference type="GO" id="GO:0046872">
    <property type="term" value="F:metal ion binding"/>
    <property type="evidence" value="ECO:0007669"/>
    <property type="project" value="UniProtKB-KW"/>
</dbReference>
<evidence type="ECO:0000256" key="1">
    <source>
        <dbReference type="ARBA" id="ARBA00004141"/>
    </source>
</evidence>
<feature type="transmembrane region" description="Helical" evidence="8">
    <location>
        <begin position="163"/>
        <end position="180"/>
    </location>
</feature>
<dbReference type="GO" id="GO:0016020">
    <property type="term" value="C:membrane"/>
    <property type="evidence" value="ECO:0007669"/>
    <property type="project" value="UniProtKB-SubCell"/>
</dbReference>
<evidence type="ECO:0000256" key="8">
    <source>
        <dbReference type="SAM" id="Phobius"/>
    </source>
</evidence>
<evidence type="ECO:0000256" key="5">
    <source>
        <dbReference type="ARBA" id="ARBA00023136"/>
    </source>
</evidence>